<keyword evidence="34" id="KW-1185">Reference proteome</keyword>
<evidence type="ECO:0000256" key="15">
    <source>
        <dbReference type="ARBA" id="ARBA00022741"/>
    </source>
</evidence>
<comment type="catalytic activity">
    <reaction evidence="24">
        <text>L-threonyl-[protein] + ATP = O-phospho-L-threonyl-[protein] + ADP + H(+)</text>
        <dbReference type="Rhea" id="RHEA:46608"/>
        <dbReference type="Rhea" id="RHEA-COMP:11060"/>
        <dbReference type="Rhea" id="RHEA-COMP:11605"/>
        <dbReference type="ChEBI" id="CHEBI:15378"/>
        <dbReference type="ChEBI" id="CHEBI:30013"/>
        <dbReference type="ChEBI" id="CHEBI:30616"/>
        <dbReference type="ChEBI" id="CHEBI:61977"/>
        <dbReference type="ChEBI" id="CHEBI:456216"/>
        <dbReference type="EC" id="2.7.11.1"/>
    </reaction>
</comment>
<evidence type="ECO:0000256" key="19">
    <source>
        <dbReference type="ARBA" id="ARBA00022840"/>
    </source>
</evidence>
<evidence type="ECO:0000256" key="9">
    <source>
        <dbReference type="ARBA" id="ARBA00022553"/>
    </source>
</evidence>
<comment type="catalytic activity">
    <reaction evidence="25">
        <text>L-seryl-[protein] + ATP = O-phospho-L-seryl-[protein] + ADP + H(+)</text>
        <dbReference type="Rhea" id="RHEA:17989"/>
        <dbReference type="Rhea" id="RHEA-COMP:9863"/>
        <dbReference type="Rhea" id="RHEA-COMP:11604"/>
        <dbReference type="ChEBI" id="CHEBI:15378"/>
        <dbReference type="ChEBI" id="CHEBI:29999"/>
        <dbReference type="ChEBI" id="CHEBI:30616"/>
        <dbReference type="ChEBI" id="CHEBI:83421"/>
        <dbReference type="ChEBI" id="CHEBI:456216"/>
        <dbReference type="EC" id="2.7.11.1"/>
    </reaction>
</comment>
<accession>B8ADC3</accession>
<evidence type="ECO:0000256" key="28">
    <source>
        <dbReference type="ARBA" id="ARBA00072040"/>
    </source>
</evidence>
<comment type="function">
    <text evidence="27">The processed protein kinase Xa21 chain released by protein cleavage after X.oryzae pv. oryzae protein Ax21 detection translocates into the nucleus where it can bind and regulate WRKY62, a transcription factor. Confers resistance to the bacterial pathogen X.oryzae pv. oryzae (Xoo).</text>
</comment>
<keyword evidence="22" id="KW-0675">Receptor</keyword>
<dbReference type="Pfam" id="PF00069">
    <property type="entry name" value="Pkinase"/>
    <property type="match status" value="1"/>
</dbReference>
<keyword evidence="13 31" id="KW-0732">Signal</keyword>
<evidence type="ECO:0000256" key="8">
    <source>
        <dbReference type="ARBA" id="ARBA00022527"/>
    </source>
</evidence>
<evidence type="ECO:0000256" key="24">
    <source>
        <dbReference type="ARBA" id="ARBA00047899"/>
    </source>
</evidence>
<comment type="function">
    <text evidence="26">Receptor kinase that detects X.oryzae pv. oryzae protein Ax21 to promote innate immunity. Following X.oryzae pv. oryzae protein Ax21 detection, undergoes cleavage, releasing the processed protein kinase Xa21 chain.</text>
</comment>
<keyword evidence="14" id="KW-0677">Repeat</keyword>
<evidence type="ECO:0000256" key="2">
    <source>
        <dbReference type="ARBA" id="ARBA00001946"/>
    </source>
</evidence>
<keyword evidence="18" id="KW-0256">Endoplasmic reticulum</keyword>
<dbReference type="InterPro" id="IPR003591">
    <property type="entry name" value="Leu-rich_rpt_typical-subtyp"/>
</dbReference>
<evidence type="ECO:0000256" key="17">
    <source>
        <dbReference type="ARBA" id="ARBA00022821"/>
    </source>
</evidence>
<feature type="chain" id="PRO_5002867683" description="Receptor kinase-like protein Xa21" evidence="31">
    <location>
        <begin position="19"/>
        <end position="987"/>
    </location>
</feature>
<evidence type="ECO:0000256" key="13">
    <source>
        <dbReference type="ARBA" id="ARBA00022729"/>
    </source>
</evidence>
<dbReference type="InterPro" id="IPR032675">
    <property type="entry name" value="LRR_dom_sf"/>
</dbReference>
<evidence type="ECO:0000256" key="3">
    <source>
        <dbReference type="ARBA" id="ARBA00004162"/>
    </source>
</evidence>
<evidence type="ECO:0000256" key="20">
    <source>
        <dbReference type="ARBA" id="ARBA00022989"/>
    </source>
</evidence>
<comment type="cofactor">
    <cofactor evidence="2">
        <name>Mg(2+)</name>
        <dbReference type="ChEBI" id="CHEBI:18420"/>
    </cofactor>
</comment>
<dbReference type="PANTHER" id="PTHR27000">
    <property type="entry name" value="LEUCINE-RICH REPEAT RECEPTOR-LIKE PROTEIN KINASE FAMILY PROTEIN-RELATED"/>
    <property type="match status" value="1"/>
</dbReference>
<dbReference type="InterPro" id="IPR011009">
    <property type="entry name" value="Kinase-like_dom_sf"/>
</dbReference>
<dbReference type="SUPFAM" id="SSF52047">
    <property type="entry name" value="RNI-like"/>
    <property type="match status" value="1"/>
</dbReference>
<dbReference type="FunFam" id="3.80.10.10:FF:000233">
    <property type="entry name" value="Leucine-rich repeat receptor-like protein kinase TDR"/>
    <property type="match status" value="1"/>
</dbReference>
<dbReference type="PANTHER" id="PTHR27000:SF777">
    <property type="entry name" value="PROTEIN KINASE DOMAIN-CONTAINING PROTEIN"/>
    <property type="match status" value="1"/>
</dbReference>
<dbReference type="GO" id="GO:0009791">
    <property type="term" value="P:post-embryonic development"/>
    <property type="evidence" value="ECO:0007669"/>
    <property type="project" value="UniProtKB-ARBA"/>
</dbReference>
<dbReference type="SMART" id="SM00369">
    <property type="entry name" value="LRR_TYP"/>
    <property type="match status" value="8"/>
</dbReference>
<evidence type="ECO:0000256" key="18">
    <source>
        <dbReference type="ARBA" id="ARBA00022824"/>
    </source>
</evidence>
<dbReference type="InterPro" id="IPR055414">
    <property type="entry name" value="LRR_R13L4/SHOC2-like"/>
</dbReference>
<dbReference type="SUPFAM" id="SSF56112">
    <property type="entry name" value="Protein kinase-like (PK-like)"/>
    <property type="match status" value="1"/>
</dbReference>
<keyword evidence="15 29" id="KW-0547">Nucleotide-binding</keyword>
<dbReference type="GO" id="GO:0005524">
    <property type="term" value="F:ATP binding"/>
    <property type="evidence" value="ECO:0007669"/>
    <property type="project" value="UniProtKB-UniRule"/>
</dbReference>
<evidence type="ECO:0000256" key="7">
    <source>
        <dbReference type="ARBA" id="ARBA00022475"/>
    </source>
</evidence>
<dbReference type="GO" id="GO:0004674">
    <property type="term" value="F:protein serine/threonine kinase activity"/>
    <property type="evidence" value="ECO:0007669"/>
    <property type="project" value="UniProtKB-KW"/>
</dbReference>
<keyword evidence="16" id="KW-0418">Kinase</keyword>
<dbReference type="GO" id="GO:0005789">
    <property type="term" value="C:endoplasmic reticulum membrane"/>
    <property type="evidence" value="ECO:0007669"/>
    <property type="project" value="UniProtKB-SubCell"/>
</dbReference>
<dbReference type="GO" id="GO:0005886">
    <property type="term" value="C:plasma membrane"/>
    <property type="evidence" value="ECO:0007669"/>
    <property type="project" value="UniProtKB-SubCell"/>
</dbReference>
<keyword evidence="23" id="KW-0325">Glycoprotein</keyword>
<dbReference type="GO" id="GO:0006952">
    <property type="term" value="P:defense response"/>
    <property type="evidence" value="ECO:0007669"/>
    <property type="project" value="UniProtKB-KW"/>
</dbReference>
<dbReference type="EMBL" id="CM000126">
    <property type="protein sequence ID" value="EEC69970.1"/>
    <property type="molecule type" value="Genomic_DNA"/>
</dbReference>
<dbReference type="InterPro" id="IPR000719">
    <property type="entry name" value="Prot_kinase_dom"/>
</dbReference>
<evidence type="ECO:0000256" key="1">
    <source>
        <dbReference type="ARBA" id="ARBA00001936"/>
    </source>
</evidence>
<evidence type="ECO:0000256" key="29">
    <source>
        <dbReference type="PROSITE-ProRule" id="PRU10141"/>
    </source>
</evidence>
<evidence type="ECO:0000256" key="31">
    <source>
        <dbReference type="SAM" id="SignalP"/>
    </source>
</evidence>
<dbReference type="STRING" id="39946.B8ADC3"/>
<reference evidence="33 34" key="1">
    <citation type="journal article" date="2005" name="PLoS Biol.">
        <title>The genomes of Oryza sativa: a history of duplications.</title>
        <authorList>
            <person name="Yu J."/>
            <person name="Wang J."/>
            <person name="Lin W."/>
            <person name="Li S."/>
            <person name="Li H."/>
            <person name="Zhou J."/>
            <person name="Ni P."/>
            <person name="Dong W."/>
            <person name="Hu S."/>
            <person name="Zeng C."/>
            <person name="Zhang J."/>
            <person name="Zhang Y."/>
            <person name="Li R."/>
            <person name="Xu Z."/>
            <person name="Li S."/>
            <person name="Li X."/>
            <person name="Zheng H."/>
            <person name="Cong L."/>
            <person name="Lin L."/>
            <person name="Yin J."/>
            <person name="Geng J."/>
            <person name="Li G."/>
            <person name="Shi J."/>
            <person name="Liu J."/>
            <person name="Lv H."/>
            <person name="Li J."/>
            <person name="Wang J."/>
            <person name="Deng Y."/>
            <person name="Ran L."/>
            <person name="Shi X."/>
            <person name="Wang X."/>
            <person name="Wu Q."/>
            <person name="Li C."/>
            <person name="Ren X."/>
            <person name="Wang J."/>
            <person name="Wang X."/>
            <person name="Li D."/>
            <person name="Liu D."/>
            <person name="Zhang X."/>
            <person name="Ji Z."/>
            <person name="Zhao W."/>
            <person name="Sun Y."/>
            <person name="Zhang Z."/>
            <person name="Bao J."/>
            <person name="Han Y."/>
            <person name="Dong L."/>
            <person name="Ji J."/>
            <person name="Chen P."/>
            <person name="Wu S."/>
            <person name="Liu J."/>
            <person name="Xiao Y."/>
            <person name="Bu D."/>
            <person name="Tan J."/>
            <person name="Yang L."/>
            <person name="Ye C."/>
            <person name="Zhang J."/>
            <person name="Xu J."/>
            <person name="Zhou Y."/>
            <person name="Yu Y."/>
            <person name="Zhang B."/>
            <person name="Zhuang S."/>
            <person name="Wei H."/>
            <person name="Liu B."/>
            <person name="Lei M."/>
            <person name="Yu H."/>
            <person name="Li Y."/>
            <person name="Xu H."/>
            <person name="Wei S."/>
            <person name="He X."/>
            <person name="Fang L."/>
            <person name="Zhang Z."/>
            <person name="Zhang Y."/>
            <person name="Huang X."/>
            <person name="Su Z."/>
            <person name="Tong W."/>
            <person name="Li J."/>
            <person name="Tong Z."/>
            <person name="Li S."/>
            <person name="Ye J."/>
            <person name="Wang L."/>
            <person name="Fang L."/>
            <person name="Lei T."/>
            <person name="Chen C."/>
            <person name="Chen H."/>
            <person name="Xu Z."/>
            <person name="Li H."/>
            <person name="Huang H."/>
            <person name="Zhang F."/>
            <person name="Xu H."/>
            <person name="Li N."/>
            <person name="Zhao C."/>
            <person name="Li S."/>
            <person name="Dong L."/>
            <person name="Huang Y."/>
            <person name="Li L."/>
            <person name="Xi Y."/>
            <person name="Qi Q."/>
            <person name="Li W."/>
            <person name="Zhang B."/>
            <person name="Hu W."/>
            <person name="Zhang Y."/>
            <person name="Tian X."/>
            <person name="Jiao Y."/>
            <person name="Liang X."/>
            <person name="Jin J."/>
            <person name="Gao L."/>
            <person name="Zheng W."/>
            <person name="Hao B."/>
            <person name="Liu S."/>
            <person name="Wang W."/>
            <person name="Yuan L."/>
            <person name="Cao M."/>
            <person name="McDermott J."/>
            <person name="Samudrala R."/>
            <person name="Wang J."/>
            <person name="Wong G.K."/>
            <person name="Yang H."/>
        </authorList>
    </citation>
    <scope>NUCLEOTIDE SEQUENCE [LARGE SCALE GENOMIC DNA]</scope>
    <source>
        <strain evidence="34">cv. 93-11</strain>
    </source>
</reference>
<sequence length="987" mass="107383">MRLLVLLSLISVLTIAGGSTNEATLLAFKAGLSSRTLTSWNSSTSFCNWEGVKCSRHRPTRVVGLSLPSSNLAGTLPPAIGNLTFLRWLNLSSNGLHGEIPPSLGRLQHLRILDLGSNSFSGAFPDNLSSCISLINLTLGYNQLSGHIPVKLGNTLTWLQKLHLGNNSFTGPIPASLANLSSLEFLKLDFNHLKGLIPSSLGNIPNLQKIFSGVIPSSLFNLSSLTDVYLDGNKFSGFVPPTVGRLKSLVRLSLSSNRLEANNMKGWEFITSLANCSQLQQLDIAENSFIGQLPISIVNLSTTLQKFFLRGNSVSGSIPTDIGNLIGLDTLDLGSTSLSGVIPESIGKLADLAIITLYSTRLSGLIPSVIGNLTNLNILAAYDAHLEGPIPATLGKLKKLFALDLSINHLNGSVPKEIFELPSLSWFLILSDNTLSGPIPSEVGTLVNLNSIELSGNQLSDQIPDSIGNCEVLEYLLLDSNSFEGGIPQSLTKLKGLAILNLTMNKFSGSIPNAIGSMGNLQQLCLAHNNLSGSIPETLQNLTQLWHLDVSFNNLQGKVPDEGAFRNLTYASVAGNDKLCGGIPRLHLAPCPIPAVRKDRKERMKYLKVAFITTGAILVLASAIVLIMLQHRKLKGRQNSQEISPVIEEQYQRISYYALSRGSNEFSEANLLGKGRYGSVYKCTLQDEGEPVAVKVFDLKQLGSSRSFQAECEALRRVRHRCLTKIITCCSSIDPQGQEFKALVFEYMPNGSLDGWLHPTSSNPTPSNTLSLSQRLSIVVDILDALDYLHNSCQPPIIHCDLKPSNILLAEDMSAKVGDFGISKILPKSTTRTLQYSKSSIGIRGSIGYIAPEYGEGSAVTRAGDTYSLGILLLEMFTGRSPTDDIFRDSMDLHKFVAASFLESAMNIADRTIWLHEEANDTDETNASTKRRIIQQCLVSVLRLGLSCSKQQPRDRMLLPDAASEIHAIRDEYLRSWMVENEQSTLN</sequence>
<keyword evidence="10" id="KW-0433">Leucine-rich repeat</keyword>
<keyword evidence="8" id="KW-0723">Serine/threonine-protein kinase</keyword>
<evidence type="ECO:0000313" key="34">
    <source>
        <dbReference type="Proteomes" id="UP000007015"/>
    </source>
</evidence>
<evidence type="ECO:0000256" key="30">
    <source>
        <dbReference type="SAM" id="Phobius"/>
    </source>
</evidence>
<dbReference type="InterPro" id="IPR017441">
    <property type="entry name" value="Protein_kinase_ATP_BS"/>
</dbReference>
<organism evidence="33 34">
    <name type="scientific">Oryza sativa subsp. indica</name>
    <name type="common">Rice</name>
    <dbReference type="NCBI Taxonomy" id="39946"/>
    <lineage>
        <taxon>Eukaryota</taxon>
        <taxon>Viridiplantae</taxon>
        <taxon>Streptophyta</taxon>
        <taxon>Embryophyta</taxon>
        <taxon>Tracheophyta</taxon>
        <taxon>Spermatophyta</taxon>
        <taxon>Magnoliopsida</taxon>
        <taxon>Liliopsida</taxon>
        <taxon>Poales</taxon>
        <taxon>Poaceae</taxon>
        <taxon>BOP clade</taxon>
        <taxon>Oryzoideae</taxon>
        <taxon>Oryzeae</taxon>
        <taxon>Oryzinae</taxon>
        <taxon>Oryza</taxon>
        <taxon>Oryza sativa</taxon>
    </lineage>
</organism>
<evidence type="ECO:0000256" key="5">
    <source>
        <dbReference type="ARBA" id="ARBA00008684"/>
    </source>
</evidence>
<protein>
    <recommendedName>
        <fullName evidence="28">Receptor kinase-like protein Xa21</fullName>
        <ecNumber evidence="6">2.7.11.1</ecNumber>
    </recommendedName>
</protein>
<evidence type="ECO:0000256" key="4">
    <source>
        <dbReference type="ARBA" id="ARBA00004389"/>
    </source>
</evidence>
<keyword evidence="11" id="KW-0808">Transferase</keyword>
<dbReference type="FunFam" id="3.30.200.20:FF:000432">
    <property type="entry name" value="LRR receptor-like serine/threonine-protein kinase EFR"/>
    <property type="match status" value="1"/>
</dbReference>
<feature type="transmembrane region" description="Helical" evidence="30">
    <location>
        <begin position="606"/>
        <end position="629"/>
    </location>
</feature>
<evidence type="ECO:0000256" key="11">
    <source>
        <dbReference type="ARBA" id="ARBA00022679"/>
    </source>
</evidence>
<dbReference type="Pfam" id="PF08263">
    <property type="entry name" value="LRRNT_2"/>
    <property type="match status" value="1"/>
</dbReference>
<dbReference type="EC" id="2.7.11.1" evidence="6"/>
<dbReference type="HOGENOM" id="CLU_000288_22_0_1"/>
<evidence type="ECO:0000256" key="21">
    <source>
        <dbReference type="ARBA" id="ARBA00023136"/>
    </source>
</evidence>
<dbReference type="PROSITE" id="PS50011">
    <property type="entry name" value="PROTEIN_KINASE_DOM"/>
    <property type="match status" value="1"/>
</dbReference>
<feature type="signal peptide" evidence="31">
    <location>
        <begin position="1"/>
        <end position="18"/>
    </location>
</feature>
<keyword evidence="21 30" id="KW-0472">Membrane</keyword>
<dbReference type="OMA" id="VENEWST"/>
<keyword evidence="19 29" id="KW-0067">ATP-binding</keyword>
<keyword evidence="12 30" id="KW-0812">Transmembrane</keyword>
<evidence type="ECO:0000256" key="27">
    <source>
        <dbReference type="ARBA" id="ARBA00056628"/>
    </source>
</evidence>
<dbReference type="Proteomes" id="UP000007015">
    <property type="component" value="Chromosome 1"/>
</dbReference>
<dbReference type="Gene3D" id="3.80.10.10">
    <property type="entry name" value="Ribonuclease Inhibitor"/>
    <property type="match status" value="3"/>
</dbReference>
<dbReference type="Pfam" id="PF00560">
    <property type="entry name" value="LRR_1"/>
    <property type="match status" value="4"/>
</dbReference>
<feature type="binding site" evidence="29">
    <location>
        <position position="695"/>
    </location>
    <ligand>
        <name>ATP</name>
        <dbReference type="ChEBI" id="CHEBI:30616"/>
    </ligand>
</feature>
<dbReference type="Pfam" id="PF23598">
    <property type="entry name" value="LRR_14"/>
    <property type="match status" value="2"/>
</dbReference>
<dbReference type="PROSITE" id="PS00108">
    <property type="entry name" value="PROTEIN_KINASE_ST"/>
    <property type="match status" value="1"/>
</dbReference>
<evidence type="ECO:0000259" key="32">
    <source>
        <dbReference type="PROSITE" id="PS50011"/>
    </source>
</evidence>
<dbReference type="FunFam" id="1.10.510.10:FF:000358">
    <property type="entry name" value="Putative leucine-rich repeat receptor-like serine/threonine-protein kinase"/>
    <property type="match status" value="1"/>
</dbReference>
<evidence type="ECO:0000313" key="33">
    <source>
        <dbReference type="EMBL" id="EEC69970.1"/>
    </source>
</evidence>
<name>B8ADC3_ORYSI</name>
<feature type="domain" description="Protein kinase" evidence="32">
    <location>
        <begin position="666"/>
        <end position="974"/>
    </location>
</feature>
<proteinExistence type="inferred from homology"/>
<keyword evidence="17" id="KW-0611">Plant defense</keyword>
<comment type="cofactor">
    <cofactor evidence="1">
        <name>Mn(2+)</name>
        <dbReference type="ChEBI" id="CHEBI:29035"/>
    </cofactor>
</comment>
<comment type="similarity">
    <text evidence="5">Belongs to the protein kinase superfamily. Ser/Thr protein kinase family.</text>
</comment>
<evidence type="ECO:0000256" key="25">
    <source>
        <dbReference type="ARBA" id="ARBA00048679"/>
    </source>
</evidence>
<evidence type="ECO:0000256" key="10">
    <source>
        <dbReference type="ARBA" id="ARBA00022614"/>
    </source>
</evidence>
<comment type="subcellular location">
    <subcellularLocation>
        <location evidence="3">Cell membrane</location>
        <topology evidence="3">Single-pass membrane protein</topology>
    </subcellularLocation>
    <subcellularLocation>
        <location evidence="4">Endoplasmic reticulum membrane</location>
        <topology evidence="4">Single-pass membrane protein</topology>
    </subcellularLocation>
</comment>
<keyword evidence="9" id="KW-0597">Phosphoprotein</keyword>
<dbReference type="Gene3D" id="1.10.510.10">
    <property type="entry name" value="Transferase(Phosphotransferase) domain 1"/>
    <property type="match status" value="1"/>
</dbReference>
<dbReference type="SUPFAM" id="SSF52058">
    <property type="entry name" value="L domain-like"/>
    <property type="match status" value="1"/>
</dbReference>
<gene>
    <name evidence="33" type="ORF">OsI_00442</name>
</gene>
<dbReference type="AlphaFoldDB" id="B8ADC3"/>
<dbReference type="InterPro" id="IPR001611">
    <property type="entry name" value="Leu-rich_rpt"/>
</dbReference>
<keyword evidence="20 30" id="KW-1133">Transmembrane helix</keyword>
<dbReference type="InterPro" id="IPR008271">
    <property type="entry name" value="Ser/Thr_kinase_AS"/>
</dbReference>
<dbReference type="SMART" id="SM00220">
    <property type="entry name" value="S_TKc"/>
    <property type="match status" value="1"/>
</dbReference>
<evidence type="ECO:0000256" key="6">
    <source>
        <dbReference type="ARBA" id="ARBA00012513"/>
    </source>
</evidence>
<dbReference type="PROSITE" id="PS00107">
    <property type="entry name" value="PROTEIN_KINASE_ATP"/>
    <property type="match status" value="1"/>
</dbReference>
<evidence type="ECO:0000256" key="22">
    <source>
        <dbReference type="ARBA" id="ARBA00023170"/>
    </source>
</evidence>
<keyword evidence="7" id="KW-1003">Cell membrane</keyword>
<dbReference type="Gramene" id="BGIOSGA002808-TA">
    <property type="protein sequence ID" value="BGIOSGA002808-PA"/>
    <property type="gene ID" value="BGIOSGA002808"/>
</dbReference>
<evidence type="ECO:0000256" key="16">
    <source>
        <dbReference type="ARBA" id="ARBA00022777"/>
    </source>
</evidence>
<dbReference type="Gene3D" id="3.30.200.20">
    <property type="entry name" value="Phosphorylase Kinase, domain 1"/>
    <property type="match status" value="1"/>
</dbReference>
<evidence type="ECO:0000256" key="26">
    <source>
        <dbReference type="ARBA" id="ARBA00054320"/>
    </source>
</evidence>
<evidence type="ECO:0000256" key="12">
    <source>
        <dbReference type="ARBA" id="ARBA00022692"/>
    </source>
</evidence>
<evidence type="ECO:0000256" key="23">
    <source>
        <dbReference type="ARBA" id="ARBA00023180"/>
    </source>
</evidence>
<dbReference type="FunFam" id="3.80.10.10:FF:000275">
    <property type="entry name" value="Leucine-rich repeat receptor-like protein kinase"/>
    <property type="match status" value="1"/>
</dbReference>
<dbReference type="InterPro" id="IPR013210">
    <property type="entry name" value="LRR_N_plant-typ"/>
</dbReference>
<evidence type="ECO:0000256" key="14">
    <source>
        <dbReference type="ARBA" id="ARBA00022737"/>
    </source>
</evidence>